<organism evidence="1 2">
    <name type="scientific">Populus alba</name>
    <name type="common">White poplar</name>
    <dbReference type="NCBI Taxonomy" id="43335"/>
    <lineage>
        <taxon>Eukaryota</taxon>
        <taxon>Viridiplantae</taxon>
        <taxon>Streptophyta</taxon>
        <taxon>Embryophyta</taxon>
        <taxon>Tracheophyta</taxon>
        <taxon>Spermatophyta</taxon>
        <taxon>Magnoliopsida</taxon>
        <taxon>eudicotyledons</taxon>
        <taxon>Gunneridae</taxon>
        <taxon>Pentapetalae</taxon>
        <taxon>rosids</taxon>
        <taxon>fabids</taxon>
        <taxon>Malpighiales</taxon>
        <taxon>Salicaceae</taxon>
        <taxon>Saliceae</taxon>
        <taxon>Populus</taxon>
    </lineage>
</organism>
<keyword evidence="2" id="KW-1185">Reference proteome</keyword>
<proteinExistence type="predicted"/>
<comment type="caution">
    <text evidence="1">The sequence shown here is derived from an EMBL/GenBank/DDBJ whole genome shotgun (WGS) entry which is preliminary data.</text>
</comment>
<accession>A0ACC4BM15</accession>
<evidence type="ECO:0000313" key="1">
    <source>
        <dbReference type="EMBL" id="KAL3579400.1"/>
    </source>
</evidence>
<sequence>MDKTRAAATHSLKELTLASSTFATIYSVFNCSHFNFLTVEFALNSDRFNNWPSAHKHSPPPRACSSEHPV</sequence>
<dbReference type="EMBL" id="RCHU02000010">
    <property type="protein sequence ID" value="KAL3579400.1"/>
    <property type="molecule type" value="Genomic_DNA"/>
</dbReference>
<reference evidence="1 2" key="1">
    <citation type="journal article" date="2024" name="Plant Biotechnol. J.">
        <title>Genome and CRISPR/Cas9 system of a widespread forest tree (Populus alba) in the world.</title>
        <authorList>
            <person name="Liu Y.J."/>
            <person name="Jiang P.F."/>
            <person name="Han X.M."/>
            <person name="Li X.Y."/>
            <person name="Wang H.M."/>
            <person name="Wang Y.J."/>
            <person name="Wang X.X."/>
            <person name="Zeng Q.Y."/>
        </authorList>
    </citation>
    <scope>NUCLEOTIDE SEQUENCE [LARGE SCALE GENOMIC DNA]</scope>
    <source>
        <strain evidence="2">cv. PAL-ZL1</strain>
    </source>
</reference>
<name>A0ACC4BM15_POPAL</name>
<evidence type="ECO:0000313" key="2">
    <source>
        <dbReference type="Proteomes" id="UP000309997"/>
    </source>
</evidence>
<gene>
    <name evidence="1" type="ORF">D5086_020904</name>
</gene>
<protein>
    <submittedName>
        <fullName evidence="1">Uncharacterized protein</fullName>
    </submittedName>
</protein>
<dbReference type="Proteomes" id="UP000309997">
    <property type="component" value="Unassembled WGS sequence"/>
</dbReference>